<dbReference type="GO" id="GO:0003755">
    <property type="term" value="F:peptidyl-prolyl cis-trans isomerase activity"/>
    <property type="evidence" value="ECO:0007669"/>
    <property type="project" value="UniProtKB-KW"/>
</dbReference>
<dbReference type="Gene3D" id="1.10.8.1040">
    <property type="match status" value="1"/>
</dbReference>
<dbReference type="AlphaFoldDB" id="A0A1N7K741"/>
<comment type="similarity">
    <text evidence="8">Belongs to the PpiD chaperone family.</text>
</comment>
<organism evidence="13 14">
    <name type="scientific">Chryseobacterium piscicola</name>
    <dbReference type="NCBI Taxonomy" id="551459"/>
    <lineage>
        <taxon>Bacteria</taxon>
        <taxon>Pseudomonadati</taxon>
        <taxon>Bacteroidota</taxon>
        <taxon>Flavobacteriia</taxon>
        <taxon>Flavobacteriales</taxon>
        <taxon>Weeksellaceae</taxon>
        <taxon>Chryseobacterium group</taxon>
        <taxon>Chryseobacterium</taxon>
    </lineage>
</organism>
<proteinExistence type="inferred from homology"/>
<dbReference type="Pfam" id="PF00639">
    <property type="entry name" value="Rotamase"/>
    <property type="match status" value="1"/>
</dbReference>
<dbReference type="STRING" id="551459.SAMN05421796_101360"/>
<name>A0A1N7K741_9FLAO</name>
<sequence length="725" mass="81194">MCIFADYIKLYYKMAILGQIRSKPWLLMGIIALALLAFLVNPESIEKVFGKNPDVLGKVNGEKITREEFNDQLFVLQQQAQQQNQPQSGLEEQAWQLLVQSKLIKQEFEKMGFEMTDDLFWSQLQYDQMFAQNKQLFDEKGNFKLQELKKEIETLKNTKPQDYLQWMKTRKSIEYRIMARQVFANISTGITTGKKEAEELMKERDQMADIDFVKIDYASYLAKNKIKATTEDLQNYINQHPVMFKTEPSRNLGVVLFPAKPSAADEAATQKEITRLFSGTDAATTENFQNTKNDSLFVLANSDVPFNNQYVQANQVPQGLQGKIETASIGQTFGPYKEQELFVVSKLLDKKPSDSTLSKHILISYKGAERSTATRTKEAAKKIADSILATIKGNPAKFAEGLKLSDEPNAVERNGSVGWTTPQSQFATGYLSFLATNAKGSTGITETEFGYHIINVEDKKAGTMGYKIAHLVKTVKPSEATENLVDKNSRRFIQQVEGKSFNDFVNIAKKSNYQYTNASQAKRFDGQIQGLGTDKDSEILTWAFDKKREKGNTEIFTVEGTGDKIVVYLNGKQEKGLADPESVRSQIETIVLNKLAAKQISEKIGKASSLDQVAKTFATTKQSAQVNMLQPSVAGAMEPKVAGAAFGIQKGKISNPIEGGTGVYVLVKKSETINKQPGDLKQFTESINQRNAGMFGQAWMKSLQDNADIDDYRIEIWNKLGNQQQ</sequence>
<evidence type="ECO:0000256" key="7">
    <source>
        <dbReference type="ARBA" id="ARBA00023186"/>
    </source>
</evidence>
<dbReference type="SUPFAM" id="SSF109998">
    <property type="entry name" value="Triger factor/SurA peptide-binding domain-like"/>
    <property type="match status" value="1"/>
</dbReference>
<dbReference type="InterPro" id="IPR027304">
    <property type="entry name" value="Trigger_fact/SurA_dom_sf"/>
</dbReference>
<keyword evidence="5" id="KW-1133">Transmembrane helix</keyword>
<dbReference type="Pfam" id="PF13623">
    <property type="entry name" value="SurA_N_2"/>
    <property type="match status" value="1"/>
</dbReference>
<dbReference type="InterPro" id="IPR046357">
    <property type="entry name" value="PPIase_dom_sf"/>
</dbReference>
<evidence type="ECO:0000256" key="3">
    <source>
        <dbReference type="ARBA" id="ARBA00022519"/>
    </source>
</evidence>
<evidence type="ECO:0000256" key="6">
    <source>
        <dbReference type="ARBA" id="ARBA00023136"/>
    </source>
</evidence>
<keyword evidence="4" id="KW-0812">Transmembrane</keyword>
<reference evidence="14" key="1">
    <citation type="submission" date="2017-01" db="EMBL/GenBank/DDBJ databases">
        <authorList>
            <person name="Varghese N."/>
            <person name="Submissions S."/>
        </authorList>
    </citation>
    <scope>NUCLEOTIDE SEQUENCE [LARGE SCALE GENOMIC DNA]</scope>
    <source>
        <strain evidence="14">DSM 21068</strain>
    </source>
</reference>
<dbReference type="PROSITE" id="PS50198">
    <property type="entry name" value="PPIC_PPIASE_2"/>
    <property type="match status" value="2"/>
</dbReference>
<feature type="domain" description="PpiC" evidence="12">
    <location>
        <begin position="580"/>
        <end position="670"/>
    </location>
</feature>
<keyword evidence="2" id="KW-1003">Cell membrane</keyword>
<evidence type="ECO:0000256" key="1">
    <source>
        <dbReference type="ARBA" id="ARBA00004382"/>
    </source>
</evidence>
<evidence type="ECO:0000313" key="13">
    <source>
        <dbReference type="EMBL" id="SIS57390.1"/>
    </source>
</evidence>
<evidence type="ECO:0000256" key="5">
    <source>
        <dbReference type="ARBA" id="ARBA00022989"/>
    </source>
</evidence>
<dbReference type="SUPFAM" id="SSF54534">
    <property type="entry name" value="FKBP-like"/>
    <property type="match status" value="2"/>
</dbReference>
<gene>
    <name evidence="13" type="ORF">SAMN05421796_101360</name>
</gene>
<evidence type="ECO:0000256" key="10">
    <source>
        <dbReference type="ARBA" id="ARBA00042775"/>
    </source>
</evidence>
<keyword evidence="7" id="KW-0143">Chaperone</keyword>
<keyword evidence="11" id="KW-0697">Rotamase</keyword>
<evidence type="ECO:0000313" key="14">
    <source>
        <dbReference type="Proteomes" id="UP000186246"/>
    </source>
</evidence>
<evidence type="ECO:0000256" key="11">
    <source>
        <dbReference type="PROSITE-ProRule" id="PRU00278"/>
    </source>
</evidence>
<keyword evidence="6" id="KW-0472">Membrane</keyword>
<evidence type="ECO:0000259" key="12">
    <source>
        <dbReference type="PROSITE" id="PS50198"/>
    </source>
</evidence>
<dbReference type="InterPro" id="IPR052029">
    <property type="entry name" value="PpiD_chaperone"/>
</dbReference>
<accession>A0A1N7K741</accession>
<evidence type="ECO:0000256" key="4">
    <source>
        <dbReference type="ARBA" id="ARBA00022692"/>
    </source>
</evidence>
<comment type="subcellular location">
    <subcellularLocation>
        <location evidence="1">Cell inner membrane</location>
        <topology evidence="1">Single-pass type II membrane protein</topology>
        <orientation evidence="1">Periplasmic side</orientation>
    </subcellularLocation>
</comment>
<keyword evidence="11 13" id="KW-0413">Isomerase</keyword>
<evidence type="ECO:0000256" key="2">
    <source>
        <dbReference type="ARBA" id="ARBA00022475"/>
    </source>
</evidence>
<dbReference type="PANTHER" id="PTHR47529">
    <property type="entry name" value="PEPTIDYL-PROLYL CIS-TRANS ISOMERASE D"/>
    <property type="match status" value="1"/>
</dbReference>
<dbReference type="EMBL" id="FTOJ01000001">
    <property type="protein sequence ID" value="SIS57390.1"/>
    <property type="molecule type" value="Genomic_DNA"/>
</dbReference>
<dbReference type="Gene3D" id="3.10.50.40">
    <property type="match status" value="2"/>
</dbReference>
<protein>
    <recommendedName>
        <fullName evidence="9">Periplasmic chaperone PpiD</fullName>
    </recommendedName>
    <alternativeName>
        <fullName evidence="10">Periplasmic folding chaperone</fullName>
    </alternativeName>
</protein>
<dbReference type="InterPro" id="IPR000297">
    <property type="entry name" value="PPIase_PpiC"/>
</dbReference>
<dbReference type="Proteomes" id="UP000186246">
    <property type="component" value="Unassembled WGS sequence"/>
</dbReference>
<evidence type="ECO:0000256" key="9">
    <source>
        <dbReference type="ARBA" id="ARBA00040743"/>
    </source>
</evidence>
<dbReference type="PANTHER" id="PTHR47529:SF1">
    <property type="entry name" value="PERIPLASMIC CHAPERONE PPID"/>
    <property type="match status" value="1"/>
</dbReference>
<feature type="domain" description="PpiC" evidence="12">
    <location>
        <begin position="353"/>
        <end position="458"/>
    </location>
</feature>
<dbReference type="GO" id="GO:0005886">
    <property type="term" value="C:plasma membrane"/>
    <property type="evidence" value="ECO:0007669"/>
    <property type="project" value="UniProtKB-SubCell"/>
</dbReference>
<evidence type="ECO:0000256" key="8">
    <source>
        <dbReference type="ARBA" id="ARBA00038408"/>
    </source>
</evidence>
<keyword evidence="3" id="KW-0997">Cell inner membrane</keyword>
<dbReference type="Pfam" id="PF13616">
    <property type="entry name" value="Rotamase_3"/>
    <property type="match status" value="1"/>
</dbReference>